<keyword evidence="1" id="KW-1133">Transmembrane helix</keyword>
<sequence>MISIIRKREKKDSKQLLRKELQRLAIYEFMAIPNFWFVYILLWILCVKSGINFVNTPIVIYPLSLLSFILVQGSVYWYICLRRIDGKSVPKKNALIYSKLKVVNLFLILLYIPIFFKFNASTNNIMIGMFIYIFSILEYINYFFIRLSYKNPLHFFANLKRFKFPKSQIVKEIEKYQK</sequence>
<feature type="transmembrane region" description="Helical" evidence="1">
    <location>
        <begin position="125"/>
        <end position="145"/>
    </location>
</feature>
<organism evidence="2 3">
    <name type="scientific">Paraclostridium sordellii</name>
    <name type="common">Clostridium sordellii</name>
    <dbReference type="NCBI Taxonomy" id="1505"/>
    <lineage>
        <taxon>Bacteria</taxon>
        <taxon>Bacillati</taxon>
        <taxon>Bacillota</taxon>
        <taxon>Clostridia</taxon>
        <taxon>Peptostreptococcales</taxon>
        <taxon>Peptostreptococcaceae</taxon>
        <taxon>Paraclostridium</taxon>
    </lineage>
</organism>
<evidence type="ECO:0008006" key="4">
    <source>
        <dbReference type="Google" id="ProtNLM"/>
    </source>
</evidence>
<dbReference type="OrthoDB" id="4826010at2"/>
<keyword evidence="1" id="KW-0472">Membrane</keyword>
<reference evidence="3" key="1">
    <citation type="submission" date="2015-01" db="EMBL/GenBank/DDBJ databases">
        <authorList>
            <person name="Aslett M.A."/>
            <person name="De Silva N."/>
        </authorList>
    </citation>
    <scope>NUCLEOTIDE SEQUENCE [LARGE SCALE GENOMIC DNA]</scope>
    <source>
        <strain evidence="3">R28058</strain>
    </source>
</reference>
<evidence type="ECO:0000256" key="1">
    <source>
        <dbReference type="SAM" id="Phobius"/>
    </source>
</evidence>
<evidence type="ECO:0000313" key="3">
    <source>
        <dbReference type="Proteomes" id="UP000049127"/>
    </source>
</evidence>
<feature type="transmembrane region" description="Helical" evidence="1">
    <location>
        <begin position="102"/>
        <end position="119"/>
    </location>
</feature>
<gene>
    <name evidence="2" type="ORF">R28058_07351</name>
</gene>
<feature type="transmembrane region" description="Helical" evidence="1">
    <location>
        <begin position="58"/>
        <end position="81"/>
    </location>
</feature>
<dbReference type="Proteomes" id="UP000049127">
    <property type="component" value="Unassembled WGS sequence"/>
</dbReference>
<dbReference type="EMBL" id="CEKZ01000003">
    <property type="protein sequence ID" value="CEQ03002.1"/>
    <property type="molecule type" value="Genomic_DNA"/>
</dbReference>
<evidence type="ECO:0000313" key="2">
    <source>
        <dbReference type="EMBL" id="CEQ03002.1"/>
    </source>
</evidence>
<protein>
    <recommendedName>
        <fullName evidence="4">General stress protein</fullName>
    </recommendedName>
</protein>
<dbReference type="AlphaFoldDB" id="A0A0C7IE93"/>
<dbReference type="RefSeq" id="WP_055341525.1">
    <property type="nucleotide sequence ID" value="NZ_CDNQ01000003.1"/>
</dbReference>
<accession>A0A0C7IE93</accession>
<feature type="transmembrane region" description="Helical" evidence="1">
    <location>
        <begin position="24"/>
        <end position="46"/>
    </location>
</feature>
<proteinExistence type="predicted"/>
<keyword evidence="1" id="KW-0812">Transmembrane</keyword>
<name>A0A0C7IE93_PARSO</name>